<proteinExistence type="predicted"/>
<evidence type="ECO:0000313" key="1">
    <source>
        <dbReference type="EMBL" id="ETR96669.1"/>
    </source>
</evidence>
<organism evidence="1 2">
    <name type="scientific">Hypocrea jecorina (strain ATCC 56765 / BCRC 32924 / NRRL 11460 / Rut C-30)</name>
    <name type="common">Trichoderma reesei</name>
    <dbReference type="NCBI Taxonomy" id="1344414"/>
    <lineage>
        <taxon>Eukaryota</taxon>
        <taxon>Fungi</taxon>
        <taxon>Dikarya</taxon>
        <taxon>Ascomycota</taxon>
        <taxon>Pezizomycotina</taxon>
        <taxon>Sordariomycetes</taxon>
        <taxon>Hypocreomycetidae</taxon>
        <taxon>Hypocreales</taxon>
        <taxon>Hypocreaceae</taxon>
        <taxon>Trichoderma</taxon>
    </lineage>
</organism>
<dbReference type="EMBL" id="KI911213">
    <property type="protein sequence ID" value="ETR96669.1"/>
    <property type="molecule type" value="Genomic_DNA"/>
</dbReference>
<dbReference type="HOGENOM" id="CLU_1256843_0_0_1"/>
<protein>
    <submittedName>
        <fullName evidence="1">Uncharacterized protein</fullName>
    </submittedName>
</protein>
<sequence>MDVNNIPRLFDFNIGTVPINVHGHNGHLMSLRYTTLWPKDKDGINLLPYLYCQFLSNKSITAFDHNAAWGGCLDVSNGRLYFLLSGGTLPHQRRNEAPPSNFQSPITRSGMAFLVYQILKRCASQANVLSTVRHLLWRHIAPPEVPLISRLQHRPSPVFSKLDSNMNKACVNGHDGVVQPPPLDRFQHGVLIATERGERIAWPSEEQNPAKLKPSASANY</sequence>
<dbReference type="KEGG" id="trr:M419DRAFT_93644"/>
<reference evidence="2" key="1">
    <citation type="journal article" date="2013" name="Ind. Biotechnol.">
        <title>Comparative genomics analysis of Trichoderma reesei strains.</title>
        <authorList>
            <person name="Koike H."/>
            <person name="Aerts A."/>
            <person name="LaButti K."/>
            <person name="Grigoriev I.V."/>
            <person name="Baker S.E."/>
        </authorList>
    </citation>
    <scope>NUCLEOTIDE SEQUENCE [LARGE SCALE GENOMIC DNA]</scope>
    <source>
        <strain evidence="2">ATCC 56765 / BCRC 32924 / NRRL 11460 / Rut C-30</strain>
    </source>
</reference>
<gene>
    <name evidence="1" type="ORF">M419DRAFT_93644</name>
</gene>
<dbReference type="Proteomes" id="UP000024376">
    <property type="component" value="Unassembled WGS sequence"/>
</dbReference>
<evidence type="ECO:0000313" key="2">
    <source>
        <dbReference type="Proteomes" id="UP000024376"/>
    </source>
</evidence>
<accession>A0A024RU17</accession>
<dbReference type="AlphaFoldDB" id="A0A024RU17"/>
<dbReference type="OrthoDB" id="6777263at2759"/>
<name>A0A024RU17_HYPJR</name>